<evidence type="ECO:0000313" key="2">
    <source>
        <dbReference type="Proteomes" id="UP000298663"/>
    </source>
</evidence>
<comment type="caution">
    <text evidence="1">The sequence shown here is derived from an EMBL/GenBank/DDBJ whole genome shotgun (WGS) entry which is preliminary data.</text>
</comment>
<dbReference type="Proteomes" id="UP000298663">
    <property type="component" value="Unassembled WGS sequence"/>
</dbReference>
<dbReference type="AlphaFoldDB" id="A0A4U5M2F5"/>
<evidence type="ECO:0000313" key="1">
    <source>
        <dbReference type="EMBL" id="TKR62896.1"/>
    </source>
</evidence>
<gene>
    <name evidence="1" type="ORF">L596_026798</name>
</gene>
<sequence>MRFLSHLYLALISFTVLLNLCDAVFYLKGFFVPSSSKPTYVYEMSIADTTSSPEDLADNLDLHLKQTNLGASLWWNLEDLVQGP</sequence>
<reference evidence="1 2" key="2">
    <citation type="journal article" date="2019" name="G3 (Bethesda)">
        <title>Hybrid Assembly of the Genome of the Entomopathogenic Nematode Steinernema carpocapsae Identifies the X-Chromosome.</title>
        <authorList>
            <person name="Serra L."/>
            <person name="Macchietto M."/>
            <person name="Macias-Munoz A."/>
            <person name="McGill C.J."/>
            <person name="Rodriguez I.M."/>
            <person name="Rodriguez B."/>
            <person name="Murad R."/>
            <person name="Mortazavi A."/>
        </authorList>
    </citation>
    <scope>NUCLEOTIDE SEQUENCE [LARGE SCALE GENOMIC DNA]</scope>
    <source>
        <strain evidence="1 2">ALL</strain>
    </source>
</reference>
<keyword evidence="2" id="KW-1185">Reference proteome</keyword>
<reference evidence="1 2" key="1">
    <citation type="journal article" date="2015" name="Genome Biol.">
        <title>Comparative genomics of Steinernema reveals deeply conserved gene regulatory networks.</title>
        <authorList>
            <person name="Dillman A.R."/>
            <person name="Macchietto M."/>
            <person name="Porter C.F."/>
            <person name="Rogers A."/>
            <person name="Williams B."/>
            <person name="Antoshechkin I."/>
            <person name="Lee M.M."/>
            <person name="Goodwin Z."/>
            <person name="Lu X."/>
            <person name="Lewis E.E."/>
            <person name="Goodrich-Blair H."/>
            <person name="Stock S.P."/>
            <person name="Adams B.J."/>
            <person name="Sternberg P.W."/>
            <person name="Mortazavi A."/>
        </authorList>
    </citation>
    <scope>NUCLEOTIDE SEQUENCE [LARGE SCALE GENOMIC DNA]</scope>
    <source>
        <strain evidence="1 2">ALL</strain>
    </source>
</reference>
<name>A0A4U5M2F5_STECR</name>
<dbReference type="EMBL" id="AZBU02000010">
    <property type="protein sequence ID" value="TKR62896.1"/>
    <property type="molecule type" value="Genomic_DNA"/>
</dbReference>
<accession>A0A4U5M2F5</accession>
<protein>
    <submittedName>
        <fullName evidence="1">Uncharacterized protein</fullName>
    </submittedName>
</protein>
<organism evidence="1 2">
    <name type="scientific">Steinernema carpocapsae</name>
    <name type="common">Entomopathogenic nematode</name>
    <dbReference type="NCBI Taxonomy" id="34508"/>
    <lineage>
        <taxon>Eukaryota</taxon>
        <taxon>Metazoa</taxon>
        <taxon>Ecdysozoa</taxon>
        <taxon>Nematoda</taxon>
        <taxon>Chromadorea</taxon>
        <taxon>Rhabditida</taxon>
        <taxon>Tylenchina</taxon>
        <taxon>Panagrolaimomorpha</taxon>
        <taxon>Strongyloidoidea</taxon>
        <taxon>Steinernematidae</taxon>
        <taxon>Steinernema</taxon>
    </lineage>
</organism>
<proteinExistence type="predicted"/>